<evidence type="ECO:0000313" key="2">
    <source>
        <dbReference type="Proteomes" id="UP000177622"/>
    </source>
</evidence>
<gene>
    <name evidence="1" type="ORF">PENARI_c001G07496</name>
</gene>
<dbReference type="OrthoDB" id="3016366at2759"/>
<accession>A0A1F5LY88</accession>
<dbReference type="GeneID" id="34571456"/>
<dbReference type="EMBL" id="LXJU01000001">
    <property type="protein sequence ID" value="OGE58078.1"/>
    <property type="molecule type" value="Genomic_DNA"/>
</dbReference>
<dbReference type="Proteomes" id="UP000177622">
    <property type="component" value="Unassembled WGS sequence"/>
</dbReference>
<dbReference type="RefSeq" id="XP_022493501.1">
    <property type="nucleotide sequence ID" value="XM_022626722.1"/>
</dbReference>
<evidence type="ECO:0000313" key="1">
    <source>
        <dbReference type="EMBL" id="OGE58078.1"/>
    </source>
</evidence>
<comment type="caution">
    <text evidence="1">The sequence shown here is derived from an EMBL/GenBank/DDBJ whole genome shotgun (WGS) entry which is preliminary data.</text>
</comment>
<protein>
    <submittedName>
        <fullName evidence="1">Uncharacterized protein</fullName>
    </submittedName>
</protein>
<reference evidence="1 2" key="1">
    <citation type="journal article" date="2016" name="Sci. Rep.">
        <title>Penicillium arizonense, a new, genome sequenced fungal species, reveals a high chemical diversity in secreted metabolites.</title>
        <authorList>
            <person name="Grijseels S."/>
            <person name="Nielsen J.C."/>
            <person name="Randelovic M."/>
            <person name="Nielsen J."/>
            <person name="Nielsen K.F."/>
            <person name="Workman M."/>
            <person name="Frisvad J.C."/>
        </authorList>
    </citation>
    <scope>NUCLEOTIDE SEQUENCE [LARGE SCALE GENOMIC DNA]</scope>
    <source>
        <strain evidence="1 2">CBS 141311</strain>
    </source>
</reference>
<keyword evidence="2" id="KW-1185">Reference proteome</keyword>
<sequence>MTFPQPLKLEPNTLYILLLDRGNTYLFHWELYLAQTATTGTIFHIINEGGPTAWEYKSEPTNEIPTLGRLILALQIGTVSPVLHAALADRLAIVPLTLYSARYRETLNCVVWVLEALFALDDEGYVSLRIGIREIEQEAKQIGMMNKSQCIRTLVRSRAFAK</sequence>
<organism evidence="1 2">
    <name type="scientific">Penicillium arizonense</name>
    <dbReference type="NCBI Taxonomy" id="1835702"/>
    <lineage>
        <taxon>Eukaryota</taxon>
        <taxon>Fungi</taxon>
        <taxon>Dikarya</taxon>
        <taxon>Ascomycota</taxon>
        <taxon>Pezizomycotina</taxon>
        <taxon>Eurotiomycetes</taxon>
        <taxon>Eurotiomycetidae</taxon>
        <taxon>Eurotiales</taxon>
        <taxon>Aspergillaceae</taxon>
        <taxon>Penicillium</taxon>
    </lineage>
</organism>
<proteinExistence type="predicted"/>
<dbReference type="AlphaFoldDB" id="A0A1F5LY88"/>
<name>A0A1F5LY88_PENAI</name>